<evidence type="ECO:0000313" key="2">
    <source>
        <dbReference type="Proteomes" id="UP000316313"/>
    </source>
</evidence>
<dbReference type="KEGG" id="ssam:E3D00_07410"/>
<accession>A0A4Y6ULY8</accession>
<proteinExistence type="predicted"/>
<name>A0A4Y6ULY8_9PROT</name>
<evidence type="ECO:0000313" key="1">
    <source>
        <dbReference type="EMBL" id="QDH17411.1"/>
    </source>
</evidence>
<protein>
    <submittedName>
        <fullName evidence="1">Uncharacterized protein</fullName>
    </submittedName>
</protein>
<dbReference type="OrthoDB" id="7507358at2"/>
<dbReference type="EMBL" id="CP038141">
    <property type="protein sequence ID" value="QDH17411.1"/>
    <property type="molecule type" value="Genomic_DNA"/>
</dbReference>
<keyword evidence="2" id="KW-1185">Reference proteome</keyword>
<dbReference type="AlphaFoldDB" id="A0A4Y6ULY8"/>
<sequence length="118" mass="13365">MIAPVNGQIQAVLKVTNGYTVNDDFSKTPNELEISVMIEVQAMSTSDLRQVQNINQQSDMRAVYIRGGIKGLNRPLQTGGDILHFYGSDWKVVQVLEEWGMEEWTKLVVSRQITRPRS</sequence>
<dbReference type="RefSeq" id="WP_141461334.1">
    <property type="nucleotide sequence ID" value="NZ_CP038141.1"/>
</dbReference>
<gene>
    <name evidence="1" type="ORF">E3D00_07410</name>
</gene>
<organism evidence="1 2">
    <name type="scientific">Swingsia samuiensis</name>
    <dbReference type="NCBI Taxonomy" id="1293412"/>
    <lineage>
        <taxon>Bacteria</taxon>
        <taxon>Pseudomonadati</taxon>
        <taxon>Pseudomonadota</taxon>
        <taxon>Alphaproteobacteria</taxon>
        <taxon>Acetobacterales</taxon>
        <taxon>Acetobacteraceae</taxon>
        <taxon>Swingsia</taxon>
    </lineage>
</organism>
<reference evidence="1 2" key="1">
    <citation type="submission" date="2019-03" db="EMBL/GenBank/DDBJ databases">
        <title>The complete genome sequence of Swingsia samuiensis NBRC107927(T).</title>
        <authorList>
            <person name="Chua K.-O."/>
            <person name="Chan K.-G."/>
            <person name="See-Too W.-S."/>
        </authorList>
    </citation>
    <scope>NUCLEOTIDE SEQUENCE [LARGE SCALE GENOMIC DNA]</scope>
    <source>
        <strain evidence="1 2">AH83</strain>
    </source>
</reference>
<dbReference type="Proteomes" id="UP000316313">
    <property type="component" value="Chromosome"/>
</dbReference>